<evidence type="ECO:0000313" key="2">
    <source>
        <dbReference type="Proteomes" id="UP000824120"/>
    </source>
</evidence>
<dbReference type="SUPFAM" id="SSF56219">
    <property type="entry name" value="DNase I-like"/>
    <property type="match status" value="1"/>
</dbReference>
<reference evidence="1 2" key="1">
    <citation type="submission" date="2020-09" db="EMBL/GenBank/DDBJ databases">
        <title>De no assembly of potato wild relative species, Solanum commersonii.</title>
        <authorList>
            <person name="Cho K."/>
        </authorList>
    </citation>
    <scope>NUCLEOTIDE SEQUENCE [LARGE SCALE GENOMIC DNA]</scope>
    <source>
        <strain evidence="1">LZ3.2</strain>
        <tissue evidence="1">Leaf</tissue>
    </source>
</reference>
<dbReference type="InterPro" id="IPR036691">
    <property type="entry name" value="Endo/exonu/phosph_ase_sf"/>
</dbReference>
<keyword evidence="2" id="KW-1185">Reference proteome</keyword>
<dbReference type="Proteomes" id="UP000824120">
    <property type="component" value="Chromosome 3"/>
</dbReference>
<accession>A0A9J5ZTT0</accession>
<protein>
    <submittedName>
        <fullName evidence="1">Uncharacterized protein</fullName>
    </submittedName>
</protein>
<gene>
    <name evidence="1" type="ORF">H5410_015234</name>
</gene>
<sequence length="64" mass="7535">MIVEPAFQDSNEDLEAKNDEVSWNVRGLNDPGKRLKIKNMVHKWRADVYCFQESKLRGDIRETI</sequence>
<dbReference type="AlphaFoldDB" id="A0A9J5ZTT0"/>
<name>A0A9J5ZTT0_SOLCO</name>
<dbReference type="EMBL" id="JACXVP010000003">
    <property type="protein sequence ID" value="KAG5615410.1"/>
    <property type="molecule type" value="Genomic_DNA"/>
</dbReference>
<dbReference type="Gene3D" id="3.60.10.10">
    <property type="entry name" value="Endonuclease/exonuclease/phosphatase"/>
    <property type="match status" value="1"/>
</dbReference>
<proteinExistence type="predicted"/>
<dbReference type="OrthoDB" id="498125at2759"/>
<comment type="caution">
    <text evidence="1">The sequence shown here is derived from an EMBL/GenBank/DDBJ whole genome shotgun (WGS) entry which is preliminary data.</text>
</comment>
<organism evidence="1 2">
    <name type="scientific">Solanum commersonii</name>
    <name type="common">Commerson's wild potato</name>
    <name type="synonym">Commerson's nightshade</name>
    <dbReference type="NCBI Taxonomy" id="4109"/>
    <lineage>
        <taxon>Eukaryota</taxon>
        <taxon>Viridiplantae</taxon>
        <taxon>Streptophyta</taxon>
        <taxon>Embryophyta</taxon>
        <taxon>Tracheophyta</taxon>
        <taxon>Spermatophyta</taxon>
        <taxon>Magnoliopsida</taxon>
        <taxon>eudicotyledons</taxon>
        <taxon>Gunneridae</taxon>
        <taxon>Pentapetalae</taxon>
        <taxon>asterids</taxon>
        <taxon>lamiids</taxon>
        <taxon>Solanales</taxon>
        <taxon>Solanaceae</taxon>
        <taxon>Solanoideae</taxon>
        <taxon>Solaneae</taxon>
        <taxon>Solanum</taxon>
    </lineage>
</organism>
<evidence type="ECO:0000313" key="1">
    <source>
        <dbReference type="EMBL" id="KAG5615410.1"/>
    </source>
</evidence>